<evidence type="ECO:0000256" key="3">
    <source>
        <dbReference type="ARBA" id="ARBA00022801"/>
    </source>
</evidence>
<dbReference type="Proteomes" id="UP001529338">
    <property type="component" value="Unassembled WGS sequence"/>
</dbReference>
<gene>
    <name evidence="6" type="ORF">QRT04_02605</name>
</gene>
<organism evidence="6 7">
    <name type="scientific">Cellulomonas alba</name>
    <dbReference type="NCBI Taxonomy" id="3053467"/>
    <lineage>
        <taxon>Bacteria</taxon>
        <taxon>Bacillati</taxon>
        <taxon>Actinomycetota</taxon>
        <taxon>Actinomycetes</taxon>
        <taxon>Micrococcales</taxon>
        <taxon>Cellulomonadaceae</taxon>
        <taxon>Cellulomonas</taxon>
    </lineage>
</organism>
<dbReference type="PRINTS" id="PR00502">
    <property type="entry name" value="NUDIXFAMILY"/>
</dbReference>
<evidence type="ECO:0000256" key="4">
    <source>
        <dbReference type="RuleBase" id="RU003476"/>
    </source>
</evidence>
<reference evidence="6 7" key="1">
    <citation type="submission" date="2023-06" db="EMBL/GenBank/DDBJ databases">
        <title>Cellulomonas sp. MW4 Whole genome sequence.</title>
        <authorList>
            <person name="Park S."/>
        </authorList>
    </citation>
    <scope>NUCLEOTIDE SEQUENCE [LARGE SCALE GENOMIC DNA]</scope>
    <source>
        <strain evidence="6 7">MW4</strain>
    </source>
</reference>
<dbReference type="EMBL" id="JAUCGQ010000001">
    <property type="protein sequence ID" value="MDM7853810.1"/>
    <property type="molecule type" value="Genomic_DNA"/>
</dbReference>
<dbReference type="InterPro" id="IPR000086">
    <property type="entry name" value="NUDIX_hydrolase_dom"/>
</dbReference>
<protein>
    <submittedName>
        <fullName evidence="6">NUDIX domain-containing protein</fullName>
    </submittedName>
</protein>
<keyword evidence="3 4" id="KW-0378">Hydrolase</keyword>
<evidence type="ECO:0000256" key="2">
    <source>
        <dbReference type="ARBA" id="ARBA00005582"/>
    </source>
</evidence>
<dbReference type="PROSITE" id="PS00893">
    <property type="entry name" value="NUDIX_BOX"/>
    <property type="match status" value="1"/>
</dbReference>
<feature type="domain" description="Nudix hydrolase" evidence="5">
    <location>
        <begin position="16"/>
        <end position="147"/>
    </location>
</feature>
<evidence type="ECO:0000313" key="7">
    <source>
        <dbReference type="Proteomes" id="UP001529338"/>
    </source>
</evidence>
<comment type="similarity">
    <text evidence="2 4">Belongs to the Nudix hydrolase family.</text>
</comment>
<dbReference type="InterPro" id="IPR020084">
    <property type="entry name" value="NUDIX_hydrolase_CS"/>
</dbReference>
<dbReference type="PROSITE" id="PS51462">
    <property type="entry name" value="NUDIX"/>
    <property type="match status" value="1"/>
</dbReference>
<dbReference type="InterPro" id="IPR020476">
    <property type="entry name" value="Nudix_hydrolase"/>
</dbReference>
<accession>A0ABT7SCB0</accession>
<sequence>MPDRYADDDHLPHRTQLVAAAYVVLRRGDEVLLHLRRGTGYRDGHWALPAGHVDPGESVVEAAVREAREEVGVEPSDLRPLTAMHRFDPGGPAVEQRVDVFFEATAWSGTPAIREPDKAADLRWFPLTALPAPVVPHERSVLDAIATGRPLAPVVVWRTDREEG</sequence>
<name>A0ABT7SCB0_9CELL</name>
<comment type="caution">
    <text evidence="6">The sequence shown here is derived from an EMBL/GenBank/DDBJ whole genome shotgun (WGS) entry which is preliminary data.</text>
</comment>
<evidence type="ECO:0000313" key="6">
    <source>
        <dbReference type="EMBL" id="MDM7853810.1"/>
    </source>
</evidence>
<dbReference type="InterPro" id="IPR015797">
    <property type="entry name" value="NUDIX_hydrolase-like_dom_sf"/>
</dbReference>
<dbReference type="SUPFAM" id="SSF55811">
    <property type="entry name" value="Nudix"/>
    <property type="match status" value="1"/>
</dbReference>
<dbReference type="Gene3D" id="3.90.79.10">
    <property type="entry name" value="Nucleoside Triphosphate Pyrophosphohydrolase"/>
    <property type="match status" value="1"/>
</dbReference>
<comment type="cofactor">
    <cofactor evidence="1">
        <name>Mg(2+)</name>
        <dbReference type="ChEBI" id="CHEBI:18420"/>
    </cofactor>
</comment>
<keyword evidence="7" id="KW-1185">Reference proteome</keyword>
<dbReference type="RefSeq" id="WP_289453324.1">
    <property type="nucleotide sequence ID" value="NZ_JAUCGQ010000001.1"/>
</dbReference>
<evidence type="ECO:0000256" key="1">
    <source>
        <dbReference type="ARBA" id="ARBA00001946"/>
    </source>
</evidence>
<evidence type="ECO:0000259" key="5">
    <source>
        <dbReference type="PROSITE" id="PS51462"/>
    </source>
</evidence>
<dbReference type="Pfam" id="PF00293">
    <property type="entry name" value="NUDIX"/>
    <property type="match status" value="1"/>
</dbReference>
<proteinExistence type="inferred from homology"/>
<dbReference type="PANTHER" id="PTHR43046">
    <property type="entry name" value="GDP-MANNOSE MANNOSYL HYDROLASE"/>
    <property type="match status" value="1"/>
</dbReference>
<dbReference type="CDD" id="cd04683">
    <property type="entry name" value="NUDIX_Hydrolase"/>
    <property type="match status" value="1"/>
</dbReference>
<dbReference type="PANTHER" id="PTHR43046:SF16">
    <property type="entry name" value="ADP-RIBOSE PYROPHOSPHATASE YJHB-RELATED"/>
    <property type="match status" value="1"/>
</dbReference>